<sequence length="507" mass="58898">MAFAKPLRECLILMKEKDKNKRKTKIQAIGYIRQSDEREDKEDISEQTQLSKIKQFCDYHDLELVAVFKDIDYSGFRISYTKRPGLMDGLAYLKTNKKVKKLICYNLSRLTRRKKDFSLIHESLESLGVDICSALEQLDFGSANGRLFASMLADFNEYYSDNLSEITNSNKQTNAEKGRWNGGPFPFGIVKHGKGSIEDENGNYIKTMFEMAKEGNGTFKIAKWAVENNIPSETGVPWTPRRVRYVLTNPTYARMQRWKGKLYPLLPDYAMLVTWEDFLYIQSTLFGEEKAWKGKERQMLTSVMRCPVCGKKMFSRTTRYGDNRRYVCCGKNEPGSCKSPNFDLATLDVAVIELIAKISKERYTKSEILASMNEDKNTSSIQHIRLELERLDKAKQKVFDDYYVNQRLSESDFEAAMFRFEKRQSELAKQLDKIPMPNNKFGDFDDILSELGTAILNMEKDDKRKIVELIITEIVPGESTRVQFRWGEVFEIKAVEKKKHFCDVYFY</sequence>
<dbReference type="PANTHER" id="PTHR30461">
    <property type="entry name" value="DNA-INVERTASE FROM LAMBDOID PROPHAGE"/>
    <property type="match status" value="1"/>
</dbReference>
<dbReference type="Pfam" id="PF00239">
    <property type="entry name" value="Resolvase"/>
    <property type="match status" value="1"/>
</dbReference>
<proteinExistence type="predicted"/>
<dbReference type="PANTHER" id="PTHR30461:SF23">
    <property type="entry name" value="DNA RECOMBINASE-RELATED"/>
    <property type="match status" value="1"/>
</dbReference>
<protein>
    <submittedName>
        <fullName evidence="3">Recombinase family protein</fullName>
    </submittedName>
</protein>
<dbReference type="PROSITE" id="PS51737">
    <property type="entry name" value="RECOMBINASE_DNA_BIND"/>
    <property type="match status" value="1"/>
</dbReference>
<dbReference type="InterPro" id="IPR006119">
    <property type="entry name" value="Resolv_N"/>
</dbReference>
<dbReference type="EMBL" id="JAMDLY010000012">
    <property type="protein sequence ID" value="MCY9530530.1"/>
    <property type="molecule type" value="Genomic_DNA"/>
</dbReference>
<keyword evidence="4" id="KW-1185">Reference proteome</keyword>
<dbReference type="RefSeq" id="WP_268632280.1">
    <property type="nucleotide sequence ID" value="NZ_JAMDLY010000012.1"/>
</dbReference>
<evidence type="ECO:0000313" key="3">
    <source>
        <dbReference type="EMBL" id="MCY9530530.1"/>
    </source>
</evidence>
<dbReference type="InterPro" id="IPR011109">
    <property type="entry name" value="DNA_bind_recombinase_dom"/>
</dbReference>
<accession>A0ABT4EA75</accession>
<organism evidence="3 4">
    <name type="scientific">Paenibacillus alvei</name>
    <name type="common">Bacillus alvei</name>
    <dbReference type="NCBI Taxonomy" id="44250"/>
    <lineage>
        <taxon>Bacteria</taxon>
        <taxon>Bacillati</taxon>
        <taxon>Bacillota</taxon>
        <taxon>Bacilli</taxon>
        <taxon>Bacillales</taxon>
        <taxon>Paenibacillaceae</taxon>
        <taxon>Paenibacillus</taxon>
    </lineage>
</organism>
<dbReference type="Proteomes" id="UP001527090">
    <property type="component" value="Unassembled WGS sequence"/>
</dbReference>
<gene>
    <name evidence="3" type="ORF">M5X04_14505</name>
</gene>
<dbReference type="Gene3D" id="3.90.1750.20">
    <property type="entry name" value="Putative Large Serine Recombinase, Chain B, Domain 2"/>
    <property type="match status" value="1"/>
</dbReference>
<evidence type="ECO:0000259" key="1">
    <source>
        <dbReference type="PROSITE" id="PS51736"/>
    </source>
</evidence>
<dbReference type="SUPFAM" id="SSF53041">
    <property type="entry name" value="Resolvase-like"/>
    <property type="match status" value="1"/>
</dbReference>
<feature type="domain" description="Recombinase" evidence="2">
    <location>
        <begin position="184"/>
        <end position="299"/>
    </location>
</feature>
<dbReference type="Pfam" id="PF13408">
    <property type="entry name" value="Zn_ribbon_recom"/>
    <property type="match status" value="1"/>
</dbReference>
<dbReference type="SMART" id="SM00857">
    <property type="entry name" value="Resolvase"/>
    <property type="match status" value="1"/>
</dbReference>
<comment type="caution">
    <text evidence="3">The sequence shown here is derived from an EMBL/GenBank/DDBJ whole genome shotgun (WGS) entry which is preliminary data.</text>
</comment>
<evidence type="ECO:0000259" key="2">
    <source>
        <dbReference type="PROSITE" id="PS51737"/>
    </source>
</evidence>
<dbReference type="Gene3D" id="3.40.50.1390">
    <property type="entry name" value="Resolvase, N-terminal catalytic domain"/>
    <property type="match status" value="1"/>
</dbReference>
<reference evidence="3 4" key="1">
    <citation type="submission" date="2022-05" db="EMBL/GenBank/DDBJ databases">
        <title>Genome Sequencing of Bee-Associated Microbes.</title>
        <authorList>
            <person name="Dunlap C."/>
        </authorList>
    </citation>
    <scope>NUCLEOTIDE SEQUENCE [LARGE SCALE GENOMIC DNA]</scope>
    <source>
        <strain evidence="3 4">NRRL NRS-750</strain>
    </source>
</reference>
<dbReference type="InterPro" id="IPR036162">
    <property type="entry name" value="Resolvase-like_N_sf"/>
</dbReference>
<dbReference type="CDD" id="cd00338">
    <property type="entry name" value="Ser_Recombinase"/>
    <property type="match status" value="1"/>
</dbReference>
<dbReference type="InterPro" id="IPR050639">
    <property type="entry name" value="SSR_resolvase"/>
</dbReference>
<dbReference type="Pfam" id="PF07508">
    <property type="entry name" value="Recombinase"/>
    <property type="match status" value="1"/>
</dbReference>
<dbReference type="InterPro" id="IPR025827">
    <property type="entry name" value="Zn_ribbon_recom_dom"/>
</dbReference>
<dbReference type="PROSITE" id="PS51736">
    <property type="entry name" value="RECOMBINASES_3"/>
    <property type="match status" value="1"/>
</dbReference>
<evidence type="ECO:0000313" key="4">
    <source>
        <dbReference type="Proteomes" id="UP001527090"/>
    </source>
</evidence>
<feature type="domain" description="Resolvase/invertase-type recombinase catalytic" evidence="1">
    <location>
        <begin position="27"/>
        <end position="178"/>
    </location>
</feature>
<dbReference type="InterPro" id="IPR038109">
    <property type="entry name" value="DNA_bind_recomb_sf"/>
</dbReference>
<name>A0ABT4EA75_PAEAL</name>